<gene>
    <name evidence="3" type="ORF">LCGC14_0128860</name>
</gene>
<dbReference type="InterPro" id="IPR006652">
    <property type="entry name" value="Kelch_1"/>
</dbReference>
<keyword evidence="1" id="KW-0880">Kelch repeat</keyword>
<name>A0A0F9V809_9ZZZZ</name>
<evidence type="ECO:0000313" key="3">
    <source>
        <dbReference type="EMBL" id="KKO00120.1"/>
    </source>
</evidence>
<dbReference type="EMBL" id="LAZR01000042">
    <property type="protein sequence ID" value="KKO00120.1"/>
    <property type="molecule type" value="Genomic_DNA"/>
</dbReference>
<dbReference type="SUPFAM" id="SSF117281">
    <property type="entry name" value="Kelch motif"/>
    <property type="match status" value="1"/>
</dbReference>
<dbReference type="AlphaFoldDB" id="A0A0F9V809"/>
<protein>
    <submittedName>
        <fullName evidence="3">Uncharacterized protein</fullName>
    </submittedName>
</protein>
<evidence type="ECO:0000256" key="2">
    <source>
        <dbReference type="ARBA" id="ARBA00022737"/>
    </source>
</evidence>
<reference evidence="3" key="1">
    <citation type="journal article" date="2015" name="Nature">
        <title>Complex archaea that bridge the gap between prokaryotes and eukaryotes.</title>
        <authorList>
            <person name="Spang A."/>
            <person name="Saw J.H."/>
            <person name="Jorgensen S.L."/>
            <person name="Zaremba-Niedzwiedzka K."/>
            <person name="Martijn J."/>
            <person name="Lind A.E."/>
            <person name="van Eijk R."/>
            <person name="Schleper C."/>
            <person name="Guy L."/>
            <person name="Ettema T.J."/>
        </authorList>
    </citation>
    <scope>NUCLEOTIDE SEQUENCE</scope>
</reference>
<evidence type="ECO:0000256" key="1">
    <source>
        <dbReference type="ARBA" id="ARBA00022441"/>
    </source>
</evidence>
<dbReference type="PANTHER" id="PTHR46344:SF27">
    <property type="entry name" value="KELCH REPEAT SUPERFAMILY PROTEIN"/>
    <property type="match status" value="1"/>
</dbReference>
<sequence length="432" mass="48104">MKNLLGYLFILIPFLGLCQMNKNHTDKWIDKNESENYTARHECSFVQIGDKFVLFGGRESAQKLDIYDYKNNTWSNGRMAPKEFNHFQATAYEGFIWVVAAFKTNYFPREIPEEHVWLYHPPTDNWIQGPEIPENRRRGGAGLVMYKDKFYVIGGNTIGHDGGYVNWFDEYDPKANTWTILDNASQQRDHFSAAVIEKKLYAAGGRQSGGEGGVFAPLPAIVDTYDFDLKRWSVLSKNLPTPRAAPGIVVYKGELFVMGGEGEEAGPAYKLVEAYNPKSGLWSKKQDMNYARHGTQAILSGNGIHIAAGSPVRAGGNQRNMEVYGEDNPKGKALVGSKLSAKSEVEIPIGTETTVNLKNTAGNTGCFISTIALTGDARNQYQIESKIEHILVPTGEEMPIVIKHIGKSTNRQAILKIVYNGDQVLEINLKSK</sequence>
<dbReference type="Gene3D" id="2.120.10.80">
    <property type="entry name" value="Kelch-type beta propeller"/>
    <property type="match status" value="2"/>
</dbReference>
<dbReference type="Pfam" id="PF24681">
    <property type="entry name" value="Kelch_KLHDC2_KLHL20_DRC7"/>
    <property type="match status" value="1"/>
</dbReference>
<organism evidence="3">
    <name type="scientific">marine sediment metagenome</name>
    <dbReference type="NCBI Taxonomy" id="412755"/>
    <lineage>
        <taxon>unclassified sequences</taxon>
        <taxon>metagenomes</taxon>
        <taxon>ecological metagenomes</taxon>
    </lineage>
</organism>
<comment type="caution">
    <text evidence="3">The sequence shown here is derived from an EMBL/GenBank/DDBJ whole genome shotgun (WGS) entry which is preliminary data.</text>
</comment>
<keyword evidence="2" id="KW-0677">Repeat</keyword>
<dbReference type="SMART" id="SM00612">
    <property type="entry name" value="Kelch"/>
    <property type="match status" value="3"/>
</dbReference>
<accession>A0A0F9V809</accession>
<dbReference type="InterPro" id="IPR015915">
    <property type="entry name" value="Kelch-typ_b-propeller"/>
</dbReference>
<proteinExistence type="predicted"/>
<dbReference type="PANTHER" id="PTHR46344">
    <property type="entry name" value="OS02G0202900 PROTEIN"/>
    <property type="match status" value="1"/>
</dbReference>